<dbReference type="Pfam" id="PF14295">
    <property type="entry name" value="PAN_4"/>
    <property type="match status" value="3"/>
</dbReference>
<evidence type="ECO:0000259" key="2">
    <source>
        <dbReference type="PROSITE" id="PS50168"/>
    </source>
</evidence>
<accession>A0A818YDC8</accession>
<dbReference type="EMBL" id="CAJOBF010000124">
    <property type="protein sequence ID" value="CAF3752898.1"/>
    <property type="molecule type" value="Genomic_DNA"/>
</dbReference>
<dbReference type="PROSITE" id="PS50168">
    <property type="entry name" value="DED"/>
    <property type="match status" value="1"/>
</dbReference>
<organism evidence="3 4">
    <name type="scientific">Rotaria magnacalcarata</name>
    <dbReference type="NCBI Taxonomy" id="392030"/>
    <lineage>
        <taxon>Eukaryota</taxon>
        <taxon>Metazoa</taxon>
        <taxon>Spiralia</taxon>
        <taxon>Gnathifera</taxon>
        <taxon>Rotifera</taxon>
        <taxon>Eurotatoria</taxon>
        <taxon>Bdelloidea</taxon>
        <taxon>Philodinida</taxon>
        <taxon>Philodinidae</taxon>
        <taxon>Rotaria</taxon>
    </lineage>
</organism>
<feature type="transmembrane region" description="Helical" evidence="1">
    <location>
        <begin position="178"/>
        <end position="200"/>
    </location>
</feature>
<proteinExistence type="predicted"/>
<comment type="caution">
    <text evidence="3">The sequence shown here is derived from an EMBL/GenBank/DDBJ whole genome shotgun (WGS) entry which is preliminary data.</text>
</comment>
<dbReference type="InterPro" id="IPR001875">
    <property type="entry name" value="DED_dom"/>
</dbReference>
<protein>
    <recommendedName>
        <fullName evidence="2">DED domain-containing protein</fullName>
    </recommendedName>
</protein>
<keyword evidence="1" id="KW-0812">Transmembrane</keyword>
<keyword evidence="1" id="KW-0472">Membrane</keyword>
<keyword evidence="1" id="KW-1133">Transmembrane helix</keyword>
<dbReference type="AlphaFoldDB" id="A0A818YDC8"/>
<dbReference type="GO" id="GO:0042981">
    <property type="term" value="P:regulation of apoptotic process"/>
    <property type="evidence" value="ECO:0007669"/>
    <property type="project" value="InterPro"/>
</dbReference>
<dbReference type="Gene3D" id="1.10.533.10">
    <property type="entry name" value="Death Domain, Fas"/>
    <property type="match status" value="1"/>
</dbReference>
<dbReference type="Gene3D" id="3.50.4.10">
    <property type="entry name" value="Hepatocyte Growth Factor"/>
    <property type="match status" value="3"/>
</dbReference>
<name>A0A818YDC8_9BILA</name>
<dbReference type="SUPFAM" id="SSF47986">
    <property type="entry name" value="DEATH domain"/>
    <property type="match status" value="1"/>
</dbReference>
<dbReference type="InterPro" id="IPR003609">
    <property type="entry name" value="Pan_app"/>
</dbReference>
<dbReference type="InterPro" id="IPR011029">
    <property type="entry name" value="DEATH-like_dom_sf"/>
</dbReference>
<evidence type="ECO:0000313" key="3">
    <source>
        <dbReference type="EMBL" id="CAF3752898.1"/>
    </source>
</evidence>
<sequence>MSGQFDFRALLLKTQELLSDTDRHRLHFLLGDDIPKYLRDDPSLAGTLRVLETLFDRSIINDQDCDYLVDAFSKIQCNDAAKRLKEYKQAHGQNSRQKFSLEDILLQDSDDDKMCTTEITPVTFRILPTETRAPTCTNVNLESEEVSSILPCHNETTVYNYKYQWINLILKRPSSTCAWILLISAILILISLALTVYIWFKYFGSTEKKIIWTKNNTAKSCGFHGNDLSSVQIPKELCLKKCEETFECTHFTWTEHYSGTCWMKKGLVSKNDAFQTNDSTTMCGLTNDCRSGSTSSSIRWSRSDWAQGCGFRENDLSNVQIPKEHCLKKCENTFGCTHFTWTEHFGSICWMKKGLVSKNDAFQTGYDSTLCGMVNDYSLENTGSSLRWHRNDWAKSCDFCGSNLLNVQIPIEPCVNKCAETSECTHFTWTNHNNGTCWMKKGLVSKNQAIPTYDSSAICGIIERTR</sequence>
<dbReference type="Proteomes" id="UP000663842">
    <property type="component" value="Unassembled WGS sequence"/>
</dbReference>
<reference evidence="3" key="1">
    <citation type="submission" date="2021-02" db="EMBL/GenBank/DDBJ databases">
        <authorList>
            <person name="Nowell W R."/>
        </authorList>
    </citation>
    <scope>NUCLEOTIDE SEQUENCE</scope>
</reference>
<evidence type="ECO:0000256" key="1">
    <source>
        <dbReference type="SAM" id="Phobius"/>
    </source>
</evidence>
<feature type="domain" description="DED" evidence="2">
    <location>
        <begin position="6"/>
        <end position="86"/>
    </location>
</feature>
<gene>
    <name evidence="3" type="ORF">UXM345_LOCUS2108</name>
</gene>
<evidence type="ECO:0000313" key="4">
    <source>
        <dbReference type="Proteomes" id="UP000663842"/>
    </source>
</evidence>